<dbReference type="Gene3D" id="1.20.900.10">
    <property type="entry name" value="Dbl homology (DH) domain"/>
    <property type="match status" value="1"/>
</dbReference>
<dbReference type="InterPro" id="IPR000219">
    <property type="entry name" value="DH_dom"/>
</dbReference>
<reference evidence="3" key="1">
    <citation type="submission" date="2022-12" db="EMBL/GenBank/DDBJ databases">
        <title>Genome assemblies of Blomia tropicalis.</title>
        <authorList>
            <person name="Cui Y."/>
        </authorList>
    </citation>
    <scope>NUCLEOTIDE SEQUENCE</scope>
    <source>
        <tissue evidence="3">Adult mites</tissue>
    </source>
</reference>
<gene>
    <name evidence="3" type="ORF">RDWZM_005641</name>
</gene>
<proteinExistence type="predicted"/>
<dbReference type="InterPro" id="IPR035899">
    <property type="entry name" value="DBL_dom_sf"/>
</dbReference>
<dbReference type="SMART" id="SM00325">
    <property type="entry name" value="RhoGEF"/>
    <property type="match status" value="1"/>
</dbReference>
<dbReference type="InterPro" id="IPR001331">
    <property type="entry name" value="GDS_CDC24_CS"/>
</dbReference>
<feature type="domain" description="DH" evidence="2">
    <location>
        <begin position="119"/>
        <end position="295"/>
    </location>
</feature>
<dbReference type="AlphaFoldDB" id="A0A9Q0M6F0"/>
<dbReference type="PANTHER" id="PTHR12845">
    <property type="entry name" value="GUANINE NUCLEOTIDE EXCHANGE FACTOR"/>
    <property type="match status" value="1"/>
</dbReference>
<dbReference type="PROSITE" id="PS00741">
    <property type="entry name" value="DH_1"/>
    <property type="match status" value="1"/>
</dbReference>
<dbReference type="PROSITE" id="PS50010">
    <property type="entry name" value="DH_2"/>
    <property type="match status" value="1"/>
</dbReference>
<evidence type="ECO:0000256" key="1">
    <source>
        <dbReference type="SAM" id="MobiDB-lite"/>
    </source>
</evidence>
<dbReference type="PANTHER" id="PTHR12845:SF5">
    <property type="entry name" value="EPHEXIN, ISOFORM D"/>
    <property type="match status" value="1"/>
</dbReference>
<keyword evidence="4" id="KW-1185">Reference proteome</keyword>
<comment type="caution">
    <text evidence="3">The sequence shown here is derived from an EMBL/GenBank/DDBJ whole genome shotgun (WGS) entry which is preliminary data.</text>
</comment>
<evidence type="ECO:0000313" key="4">
    <source>
        <dbReference type="Proteomes" id="UP001142055"/>
    </source>
</evidence>
<feature type="region of interest" description="Disordered" evidence="1">
    <location>
        <begin position="32"/>
        <end position="63"/>
    </location>
</feature>
<name>A0A9Q0M6F0_BLOTA</name>
<dbReference type="EMBL" id="JAPWDV010000002">
    <property type="protein sequence ID" value="KAJ6219829.1"/>
    <property type="molecule type" value="Genomic_DNA"/>
</dbReference>
<dbReference type="InterPro" id="IPR011993">
    <property type="entry name" value="PH-like_dom_sf"/>
</dbReference>
<organism evidence="3 4">
    <name type="scientific">Blomia tropicalis</name>
    <name type="common">Mite</name>
    <dbReference type="NCBI Taxonomy" id="40697"/>
    <lineage>
        <taxon>Eukaryota</taxon>
        <taxon>Metazoa</taxon>
        <taxon>Ecdysozoa</taxon>
        <taxon>Arthropoda</taxon>
        <taxon>Chelicerata</taxon>
        <taxon>Arachnida</taxon>
        <taxon>Acari</taxon>
        <taxon>Acariformes</taxon>
        <taxon>Sarcoptiformes</taxon>
        <taxon>Astigmata</taxon>
        <taxon>Glycyphagoidea</taxon>
        <taxon>Echimyopodidae</taxon>
        <taxon>Blomia</taxon>
    </lineage>
</organism>
<dbReference type="Gene3D" id="2.30.29.30">
    <property type="entry name" value="Pleckstrin-homology domain (PH domain)/Phosphotyrosine-binding domain (PTB)"/>
    <property type="match status" value="1"/>
</dbReference>
<sequence length="466" mass="53747">MLNYLILVVVILSLVSTYILKFIRNDGLSSSSSINGEDDHRDNDLFDENNSPLSRSRESSRRKAVYRRNSQLNEYLERNLSKGGNNDNVQFQSNFPWKTYVQNSRHGNKIQDLDSTELKMFESLFEIILTEKSYLSQLDRLTSFDELHPELEEVFSRYNKNLLFGNIHQLYTINQQLYHSFETAFHSDVFMSQLLTILSEYFTNGSFEPYIDYIKGHEERNLLLSDESKCQIVPDLIQLRSLIIVPMQRITRYPLLVQNVLRISEKCSSSKQPNRKIIEKCYQNASCFATKCNKALDDERKLFDLIELKKQLIGDQIGDLVSPNRSIVLKIMVKLFENKTGTISTPILSSKSGSSVFKSYSSSLTNKPKSILILLSDMLILAEYKSKKNQYLVINHDRLDQVQFENANSVRDGSNESIEKLSDDSLKTRRILTLRSSDCTYGVIFTSIDDENKFASQLQELTLNSL</sequence>
<protein>
    <recommendedName>
        <fullName evidence="2">DH domain-containing protein</fullName>
    </recommendedName>
</protein>
<accession>A0A9Q0M6F0</accession>
<evidence type="ECO:0000313" key="3">
    <source>
        <dbReference type="EMBL" id="KAJ6219829.1"/>
    </source>
</evidence>
<dbReference type="GO" id="GO:0005085">
    <property type="term" value="F:guanyl-nucleotide exchange factor activity"/>
    <property type="evidence" value="ECO:0007669"/>
    <property type="project" value="InterPro"/>
</dbReference>
<dbReference type="SUPFAM" id="SSF48065">
    <property type="entry name" value="DBL homology domain (DH-domain)"/>
    <property type="match status" value="1"/>
</dbReference>
<dbReference type="Pfam" id="PF00621">
    <property type="entry name" value="RhoGEF"/>
    <property type="match status" value="1"/>
</dbReference>
<dbReference type="InterPro" id="IPR047271">
    <property type="entry name" value="Ephexin-like"/>
</dbReference>
<dbReference type="GO" id="GO:0035556">
    <property type="term" value="P:intracellular signal transduction"/>
    <property type="evidence" value="ECO:0007669"/>
    <property type="project" value="InterPro"/>
</dbReference>
<evidence type="ECO:0000259" key="2">
    <source>
        <dbReference type="PROSITE" id="PS50010"/>
    </source>
</evidence>
<dbReference type="Proteomes" id="UP001142055">
    <property type="component" value="Chromosome 2"/>
</dbReference>